<evidence type="ECO:0000256" key="2">
    <source>
        <dbReference type="SAM" id="Phobius"/>
    </source>
</evidence>
<organism evidence="3 4">
    <name type="scientific">Ruminococcus gauvreauii</name>
    <dbReference type="NCBI Taxonomy" id="438033"/>
    <lineage>
        <taxon>Bacteria</taxon>
        <taxon>Bacillati</taxon>
        <taxon>Bacillota</taxon>
        <taxon>Clostridia</taxon>
        <taxon>Eubacteriales</taxon>
        <taxon>Oscillospiraceae</taxon>
        <taxon>Ruminococcus</taxon>
    </lineage>
</organism>
<proteinExistence type="predicted"/>
<dbReference type="InterPro" id="IPR010897">
    <property type="entry name" value="Spore_II_P"/>
</dbReference>
<evidence type="ECO:0000256" key="1">
    <source>
        <dbReference type="SAM" id="Coils"/>
    </source>
</evidence>
<keyword evidence="2" id="KW-1133">Transmembrane helix</keyword>
<accession>A0ABY5VCV1</accession>
<keyword evidence="1" id="KW-0175">Coiled coil</keyword>
<feature type="transmembrane region" description="Helical" evidence="2">
    <location>
        <begin position="12"/>
        <end position="31"/>
    </location>
</feature>
<dbReference type="EMBL" id="CP102290">
    <property type="protein sequence ID" value="UWP58379.1"/>
    <property type="molecule type" value="Genomic_DNA"/>
</dbReference>
<keyword evidence="4" id="KW-1185">Reference proteome</keyword>
<reference evidence="3" key="1">
    <citation type="journal article" date="2022" name="Cell">
        <title>Design, construction, and in vivo augmentation of a complex gut microbiome.</title>
        <authorList>
            <person name="Cheng A.G."/>
            <person name="Ho P.Y."/>
            <person name="Aranda-Diaz A."/>
            <person name="Jain S."/>
            <person name="Yu F.B."/>
            <person name="Meng X."/>
            <person name="Wang M."/>
            <person name="Iakiviak M."/>
            <person name="Nagashima K."/>
            <person name="Zhao A."/>
            <person name="Murugkar P."/>
            <person name="Patil A."/>
            <person name="Atabakhsh K."/>
            <person name="Weakley A."/>
            <person name="Yan J."/>
            <person name="Brumbaugh A.R."/>
            <person name="Higginbottom S."/>
            <person name="Dimas A."/>
            <person name="Shiver A.L."/>
            <person name="Deutschbauer A."/>
            <person name="Neff N."/>
            <person name="Sonnenburg J.L."/>
            <person name="Huang K.C."/>
            <person name="Fischbach M.A."/>
        </authorList>
    </citation>
    <scope>NUCLEOTIDE SEQUENCE</scope>
    <source>
        <strain evidence="3">DSM 19829</strain>
    </source>
</reference>
<name>A0ABY5VCV1_9FIRM</name>
<gene>
    <name evidence="3" type="ORF">NQ502_13425</name>
</gene>
<dbReference type="Pfam" id="PF07454">
    <property type="entry name" value="SpoIIP"/>
    <property type="match status" value="1"/>
</dbReference>
<evidence type="ECO:0000313" key="3">
    <source>
        <dbReference type="EMBL" id="UWP58379.1"/>
    </source>
</evidence>
<keyword evidence="2" id="KW-0812">Transmembrane</keyword>
<sequence>MRKKNTILKSLFFLLMLGFGIYNVIQAVWIFRQDDAVRRQLLLERIGIGLTEQAVSIYMPGLFYTTQAEDETVILEDESTCESILEMNGRTLAERLLGENQGKAVEAENEAAAQKEQNQDETQDTVETVNPVNPLFDISLESLRNFDYLLNHFFVVDPNTTIGEDTLNIDTLMEHDLTMQQDNSQPQILIYHTHSQEQFADSDPEDTSTWVTGVGDYLTQILTEQYGYHVIHDTQTFDIIDGEIDRSKAYNTAREGLLQILEENPSIEVIIDLHRDGVSEDKHLVTDINGKPTAQIMYFNGLSYTNESGALDYLPNENVIANLAFSFRLEYEAAGYYPTLTRCVYLKGYRYNLDLRPKSILLEVGAQTNTVEEARNAMEPFAYILNKVLKGE</sequence>
<protein>
    <submittedName>
        <fullName evidence="3">Stage II sporulation protein P</fullName>
    </submittedName>
</protein>
<keyword evidence="2" id="KW-0472">Membrane</keyword>
<dbReference type="RefSeq" id="WP_028528172.1">
    <property type="nucleotide sequence ID" value="NZ_CABLBR010000008.1"/>
</dbReference>
<feature type="coiled-coil region" evidence="1">
    <location>
        <begin position="97"/>
        <end position="125"/>
    </location>
</feature>
<evidence type="ECO:0000313" key="4">
    <source>
        <dbReference type="Proteomes" id="UP001060164"/>
    </source>
</evidence>
<dbReference type="Proteomes" id="UP001060164">
    <property type="component" value="Chromosome"/>
</dbReference>